<sequence>MPVLRQLPRWAWFGTAVLAFIAGQVNAVGYLSFRHESISNMTGNTSLLGIALGQGDAGEAVHWALAIAAFVLGTMLSGMIVQQSTLKLGRRYGVALVLESLLLLAAVPLLDASRSAGLYLASVGMGLQNGMVSAYSGAVIRTTHVTGIFTDLGIYLGHLLRGLPVDRLRLRVCVLVATSFMLGSAAGAGLFRAMHEHSLLIPAALTGACGLGYGLYRQYAPGTTGPAGE</sequence>
<keyword evidence="1" id="KW-0812">Transmembrane</keyword>
<accession>A0ABV3Q8U1</accession>
<dbReference type="PANTHER" id="PTHR37314:SF4">
    <property type="entry name" value="UPF0700 TRANSMEMBRANE PROTEIN YOAK"/>
    <property type="match status" value="1"/>
</dbReference>
<reference evidence="2 3" key="1">
    <citation type="submission" date="2024-06" db="EMBL/GenBank/DDBJ databases">
        <authorList>
            <person name="Woo H."/>
        </authorList>
    </citation>
    <scope>NUCLEOTIDE SEQUENCE [LARGE SCALE GENOMIC DNA]</scope>
    <source>
        <strain evidence="2 3">Si-c</strain>
    </source>
</reference>
<evidence type="ECO:0000313" key="2">
    <source>
        <dbReference type="EMBL" id="MEW9570207.1"/>
    </source>
</evidence>
<keyword evidence="1" id="KW-0472">Membrane</keyword>
<feature type="transmembrane region" description="Helical" evidence="1">
    <location>
        <begin position="60"/>
        <end position="80"/>
    </location>
</feature>
<organism evidence="2 3">
    <name type="scientific">Rhodanobacter lycopersici</name>
    <dbReference type="NCBI Taxonomy" id="3162487"/>
    <lineage>
        <taxon>Bacteria</taxon>
        <taxon>Pseudomonadati</taxon>
        <taxon>Pseudomonadota</taxon>
        <taxon>Gammaproteobacteria</taxon>
        <taxon>Lysobacterales</taxon>
        <taxon>Rhodanobacteraceae</taxon>
        <taxon>Rhodanobacter</taxon>
    </lineage>
</organism>
<feature type="transmembrane region" description="Helical" evidence="1">
    <location>
        <begin position="197"/>
        <end position="216"/>
    </location>
</feature>
<name>A0ABV3Q8U1_9GAMM</name>
<feature type="transmembrane region" description="Helical" evidence="1">
    <location>
        <begin position="130"/>
        <end position="156"/>
    </location>
</feature>
<dbReference type="InterPro" id="IPR010699">
    <property type="entry name" value="DUF1275"/>
</dbReference>
<evidence type="ECO:0000313" key="3">
    <source>
        <dbReference type="Proteomes" id="UP001556220"/>
    </source>
</evidence>
<comment type="caution">
    <text evidence="2">The sequence shown here is derived from an EMBL/GenBank/DDBJ whole genome shotgun (WGS) entry which is preliminary data.</text>
</comment>
<dbReference type="PANTHER" id="PTHR37314">
    <property type="entry name" value="SLR0142 PROTEIN"/>
    <property type="match status" value="1"/>
</dbReference>
<dbReference type="Pfam" id="PF06912">
    <property type="entry name" value="DUF1275"/>
    <property type="match status" value="1"/>
</dbReference>
<protein>
    <submittedName>
        <fullName evidence="2">YoaK family protein</fullName>
    </submittedName>
</protein>
<keyword evidence="3" id="KW-1185">Reference proteome</keyword>
<feature type="transmembrane region" description="Helical" evidence="1">
    <location>
        <begin position="168"/>
        <end position="191"/>
    </location>
</feature>
<keyword evidence="1" id="KW-1133">Transmembrane helix</keyword>
<dbReference type="Proteomes" id="UP001556220">
    <property type="component" value="Unassembled WGS sequence"/>
</dbReference>
<proteinExistence type="predicted"/>
<dbReference type="RefSeq" id="WP_367852308.1">
    <property type="nucleotide sequence ID" value="NZ_JBFOHK010000001.1"/>
</dbReference>
<feature type="transmembrane region" description="Helical" evidence="1">
    <location>
        <begin position="92"/>
        <end position="110"/>
    </location>
</feature>
<evidence type="ECO:0000256" key="1">
    <source>
        <dbReference type="SAM" id="Phobius"/>
    </source>
</evidence>
<gene>
    <name evidence="2" type="ORF">ABQJ54_00420</name>
</gene>
<dbReference type="EMBL" id="JBFOHK010000001">
    <property type="protein sequence ID" value="MEW9570207.1"/>
    <property type="molecule type" value="Genomic_DNA"/>
</dbReference>